<keyword evidence="4" id="KW-1185">Reference proteome</keyword>
<evidence type="ECO:0000313" key="3">
    <source>
        <dbReference type="EMBL" id="NVL07192.1"/>
    </source>
</evidence>
<dbReference type="InterPro" id="IPR024445">
    <property type="entry name" value="Tnp_ISXO2-like"/>
</dbReference>
<name>A0A939RKK2_9BRAD</name>
<evidence type="ECO:0000313" key="2">
    <source>
        <dbReference type="EMBL" id="MBO1428128.1"/>
    </source>
</evidence>
<comment type="caution">
    <text evidence="3">The sequence shown here is derived from an EMBL/GenBank/DDBJ whole genome shotgun (WGS) entry which is preliminary data.</text>
</comment>
<evidence type="ECO:0000259" key="1">
    <source>
        <dbReference type="Pfam" id="PF12762"/>
    </source>
</evidence>
<protein>
    <submittedName>
        <fullName evidence="3">Transposase</fullName>
    </submittedName>
</protein>
<feature type="domain" description="ISXO2-like transposase" evidence="1">
    <location>
        <begin position="2"/>
        <end position="72"/>
    </location>
</feature>
<dbReference type="EMBL" id="JAGEPA010000001">
    <property type="protein sequence ID" value="MBO1428128.1"/>
    <property type="molecule type" value="Genomic_DNA"/>
</dbReference>
<organism evidence="3">
    <name type="scientific">Bradyrhizobium quebecense</name>
    <dbReference type="NCBI Taxonomy" id="2748629"/>
    <lineage>
        <taxon>Bacteria</taxon>
        <taxon>Pseudomonadati</taxon>
        <taxon>Pseudomonadota</taxon>
        <taxon>Alphaproteobacteria</taxon>
        <taxon>Hyphomicrobiales</taxon>
        <taxon>Nitrobacteraceae</taxon>
        <taxon>Bradyrhizobium</taxon>
    </lineage>
</organism>
<evidence type="ECO:0000313" key="4">
    <source>
        <dbReference type="Proteomes" id="UP000692816"/>
    </source>
</evidence>
<dbReference type="RefSeq" id="WP_176530920.1">
    <property type="nucleotide sequence ID" value="NZ_CP088022.1"/>
</dbReference>
<dbReference type="EMBL" id="JABWSX010000001">
    <property type="protein sequence ID" value="NVL07192.1"/>
    <property type="molecule type" value="Genomic_DNA"/>
</dbReference>
<reference evidence="3" key="1">
    <citation type="submission" date="2020-06" db="EMBL/GenBank/DDBJ databases">
        <title>Whole Genome Sequence of Bradyrhizobium sp. Strain 66S1MB.</title>
        <authorList>
            <person name="Bromfield E."/>
            <person name="Cloutier S."/>
        </authorList>
    </citation>
    <scope>NUCLEOTIDE SEQUENCE</scope>
    <source>
        <strain evidence="3">66S1MB</strain>
    </source>
</reference>
<sequence>MHAEEAASWDNRHERFEIKGINHQEAHSLDGTSIDMAEEYLPRLRRAGTGAHRHIAGAYLPRSAPRSTWREDNRRISNRGQVNGIAGGRRRAATLFPHALEQWNWLLKEL</sequence>
<dbReference type="Pfam" id="PF12762">
    <property type="entry name" value="DDE_Tnp_IS1595"/>
    <property type="match status" value="1"/>
</dbReference>
<dbReference type="AlphaFoldDB" id="A0A939RKK2"/>
<gene>
    <name evidence="3" type="ORF">HU230_15925</name>
    <name evidence="2" type="ORF">J4P68_01610</name>
</gene>
<reference evidence="2" key="2">
    <citation type="journal article" date="2021" name="Int. J. Syst. Evol. Microbiol.">
        <title>Bradyrhizobium septentrionale sp. nov. (sv. septentrionale) and Bradyrhizobium quebecense sp. nov. (sv. septentrionale) associated with legumes native to Canada possess rearranged symbiosis genes and numerous insertion sequences.</title>
        <authorList>
            <person name="Bromfield E.S.P."/>
            <person name="Cloutier S."/>
        </authorList>
    </citation>
    <scope>NUCLEOTIDE SEQUENCE</scope>
    <source>
        <strain evidence="2">12S5</strain>
    </source>
</reference>
<proteinExistence type="predicted"/>
<dbReference type="Proteomes" id="UP000692816">
    <property type="component" value="Unassembled WGS sequence"/>
</dbReference>
<accession>A0A939RKK2</accession>